<evidence type="ECO:0000313" key="5">
    <source>
        <dbReference type="Proteomes" id="UP001229251"/>
    </source>
</evidence>
<dbReference type="GO" id="GO:0008932">
    <property type="term" value="F:lytic endotransglycosylase activity"/>
    <property type="evidence" value="ECO:0007669"/>
    <property type="project" value="TreeGrafter"/>
</dbReference>
<proteinExistence type="predicted"/>
<dbReference type="PANTHER" id="PTHR33734">
    <property type="entry name" value="LYSM DOMAIN-CONTAINING GPI-ANCHORED PROTEIN 2"/>
    <property type="match status" value="1"/>
</dbReference>
<dbReference type="SMART" id="SM00646">
    <property type="entry name" value="Ami_3"/>
    <property type="match status" value="1"/>
</dbReference>
<dbReference type="PROSITE" id="PS51782">
    <property type="entry name" value="LYSM"/>
    <property type="match status" value="5"/>
</dbReference>
<feature type="region of interest" description="Disordered" evidence="1">
    <location>
        <begin position="82"/>
        <end position="120"/>
    </location>
</feature>
<dbReference type="RefSeq" id="WP_006908333.1">
    <property type="nucleotide sequence ID" value="NZ_JASOOE010000012.1"/>
</dbReference>
<dbReference type="InterPro" id="IPR018392">
    <property type="entry name" value="LysM"/>
</dbReference>
<dbReference type="InterPro" id="IPR036779">
    <property type="entry name" value="LysM_dom_sf"/>
</dbReference>
<organism evidence="4 5">
    <name type="scientific">Facklamia hominis</name>
    <dbReference type="NCBI Taxonomy" id="178214"/>
    <lineage>
        <taxon>Bacteria</taxon>
        <taxon>Bacillati</taxon>
        <taxon>Bacillota</taxon>
        <taxon>Bacilli</taxon>
        <taxon>Lactobacillales</taxon>
        <taxon>Aerococcaceae</taxon>
        <taxon>Facklamia</taxon>
    </lineage>
</organism>
<evidence type="ECO:0000256" key="1">
    <source>
        <dbReference type="SAM" id="MobiDB-lite"/>
    </source>
</evidence>
<name>A0AAJ1Q6X0_9LACT</name>
<gene>
    <name evidence="4" type="ORF">QP433_06625</name>
</gene>
<dbReference type="CDD" id="cd00118">
    <property type="entry name" value="LysM"/>
    <property type="match status" value="5"/>
</dbReference>
<feature type="domain" description="LysM" evidence="3">
    <location>
        <begin position="34"/>
        <end position="78"/>
    </location>
</feature>
<feature type="compositionally biased region" description="Low complexity" evidence="1">
    <location>
        <begin position="89"/>
        <end position="111"/>
    </location>
</feature>
<comment type="caution">
    <text evidence="4">The sequence shown here is derived from an EMBL/GenBank/DDBJ whole genome shotgun (WGS) entry which is preliminary data.</text>
</comment>
<dbReference type="SUPFAM" id="SSF54106">
    <property type="entry name" value="LysM domain"/>
    <property type="match status" value="5"/>
</dbReference>
<feature type="signal peptide" evidence="2">
    <location>
        <begin position="1"/>
        <end position="30"/>
    </location>
</feature>
<reference evidence="4" key="1">
    <citation type="submission" date="2023-05" db="EMBL/GenBank/DDBJ databases">
        <title>Cataloging the Phylogenetic Diversity of Human Bladder Bacteria.</title>
        <authorList>
            <person name="Du J."/>
        </authorList>
    </citation>
    <scope>NUCLEOTIDE SEQUENCE</scope>
    <source>
        <strain evidence="4">UMB1231</strain>
    </source>
</reference>
<evidence type="ECO:0000256" key="2">
    <source>
        <dbReference type="SAM" id="SignalP"/>
    </source>
</evidence>
<feature type="compositionally biased region" description="Polar residues" evidence="1">
    <location>
        <begin position="243"/>
        <end position="252"/>
    </location>
</feature>
<feature type="region of interest" description="Disordered" evidence="1">
    <location>
        <begin position="243"/>
        <end position="264"/>
    </location>
</feature>
<dbReference type="SUPFAM" id="SSF53187">
    <property type="entry name" value="Zn-dependent exopeptidases"/>
    <property type="match status" value="1"/>
</dbReference>
<keyword evidence="2" id="KW-0732">Signal</keyword>
<feature type="compositionally biased region" description="Low complexity" evidence="1">
    <location>
        <begin position="253"/>
        <end position="264"/>
    </location>
</feature>
<evidence type="ECO:0000259" key="3">
    <source>
        <dbReference type="PROSITE" id="PS51782"/>
    </source>
</evidence>
<protein>
    <submittedName>
        <fullName evidence="4">LysM peptidoglycan-binding domain-containing protein</fullName>
    </submittedName>
</protein>
<feature type="region of interest" description="Disordered" evidence="1">
    <location>
        <begin position="173"/>
        <end position="195"/>
    </location>
</feature>
<dbReference type="GO" id="GO:0008745">
    <property type="term" value="F:N-acetylmuramoyl-L-alanine amidase activity"/>
    <property type="evidence" value="ECO:0007669"/>
    <property type="project" value="InterPro"/>
</dbReference>
<dbReference type="InterPro" id="IPR002508">
    <property type="entry name" value="MurNAc-LAA_cat"/>
</dbReference>
<feature type="region of interest" description="Disordered" evidence="1">
    <location>
        <begin position="315"/>
        <end position="349"/>
    </location>
</feature>
<feature type="compositionally biased region" description="Polar residues" evidence="1">
    <location>
        <begin position="173"/>
        <end position="194"/>
    </location>
</feature>
<feature type="chain" id="PRO_5042529915" evidence="2">
    <location>
        <begin position="31"/>
        <end position="616"/>
    </location>
</feature>
<dbReference type="PANTHER" id="PTHR33734:SF22">
    <property type="entry name" value="MEMBRANE-BOUND LYTIC MUREIN TRANSGLYCOSYLASE D"/>
    <property type="match status" value="1"/>
</dbReference>
<dbReference type="SMART" id="SM00257">
    <property type="entry name" value="LysM"/>
    <property type="match status" value="5"/>
</dbReference>
<dbReference type="Gene3D" id="3.10.350.10">
    <property type="entry name" value="LysM domain"/>
    <property type="match status" value="5"/>
</dbReference>
<dbReference type="Pfam" id="PF01476">
    <property type="entry name" value="LysM"/>
    <property type="match status" value="5"/>
</dbReference>
<feature type="domain" description="LysM" evidence="3">
    <location>
        <begin position="349"/>
        <end position="392"/>
    </location>
</feature>
<accession>A0AAJ1Q6X0</accession>
<dbReference type="Gene3D" id="3.40.630.40">
    <property type="entry name" value="Zn-dependent exopeptidases"/>
    <property type="match status" value="1"/>
</dbReference>
<dbReference type="CDD" id="cd02696">
    <property type="entry name" value="MurNAc-LAA"/>
    <property type="match status" value="1"/>
</dbReference>
<dbReference type="Proteomes" id="UP001229251">
    <property type="component" value="Unassembled WGS sequence"/>
</dbReference>
<feature type="domain" description="LysM" evidence="3">
    <location>
        <begin position="120"/>
        <end position="163"/>
    </location>
</feature>
<feature type="domain" description="LysM" evidence="3">
    <location>
        <begin position="270"/>
        <end position="313"/>
    </location>
</feature>
<dbReference type="AlphaFoldDB" id="A0AAJ1Q6X0"/>
<sequence length="616" mass="67006">MNPHSNRLKFSALAVAGSAALALSAQTAHAQEVKIHSVVHGEYLQLIADRYGVTVDNIKQWNNLSSNYLFTGNQLIVSQPQASTTEQASVQPSNQSTSTVTQSQPQPTGTGMTAAPQSSGDYTVKAGDSLWAIANKYGTSIQQLKQWNNLSSNFIYPGKQLAVQVSTPTKNNQVATDTKVNKPSVQPTQPTSAAKSYVVRPGDSLWAIATRHGVTIQQLKQWNNLRSNYIYAGNQLRVSPVISTPSPNNQANPTPSKPVVTKPSPSVTANVYTVKPGDSLWAIATKYGTTIQNIKTWNNLKSNYIYAGNQLYVKQPNTNASPTPDKKPTVSQNSGNHQAPTQATTQGPATYTVKAGDSLWAIATKHGITIPELKRLNNLRSNYIYPGNQLVVKSGKTTPNVSQPSQPASQTPQKPAAQISRSVFIDAGHGGAETGTDNFGVKEKDLNLKIARQVSDRLRAQGYSVFETRKNDRFVSLEARNALANDLKTDIFVSIHHNAMPANLAGSAKGIVTLYHDRSVDWPGFMTPENQTNEKLNENKRLAQSLQNALINETGAKNMGARPQNLHVTRTTDMPSALVELGFMDNYSEFKQVTNSVYQAKLVDGLVKGINHFFGR</sequence>
<dbReference type="EMBL" id="JASOOE010000012">
    <property type="protein sequence ID" value="MDK7187650.1"/>
    <property type="molecule type" value="Genomic_DNA"/>
</dbReference>
<feature type="compositionally biased region" description="Low complexity" evidence="1">
    <location>
        <begin position="402"/>
        <end position="417"/>
    </location>
</feature>
<feature type="domain" description="LysM" evidence="3">
    <location>
        <begin position="195"/>
        <end position="238"/>
    </location>
</feature>
<dbReference type="GO" id="GO:0009253">
    <property type="term" value="P:peptidoglycan catabolic process"/>
    <property type="evidence" value="ECO:0007669"/>
    <property type="project" value="InterPro"/>
</dbReference>
<feature type="compositionally biased region" description="Low complexity" evidence="1">
    <location>
        <begin position="338"/>
        <end position="349"/>
    </location>
</feature>
<evidence type="ECO:0000313" key="4">
    <source>
        <dbReference type="EMBL" id="MDK7187650.1"/>
    </source>
</evidence>
<feature type="region of interest" description="Disordered" evidence="1">
    <location>
        <begin position="395"/>
        <end position="417"/>
    </location>
</feature>
<dbReference type="Pfam" id="PF01520">
    <property type="entry name" value="Amidase_3"/>
    <property type="match status" value="1"/>
</dbReference>